<accession>A0AAV4DWA7</accession>
<organism evidence="1 2">
    <name type="scientific">Plakobranchus ocellatus</name>
    <dbReference type="NCBI Taxonomy" id="259542"/>
    <lineage>
        <taxon>Eukaryota</taxon>
        <taxon>Metazoa</taxon>
        <taxon>Spiralia</taxon>
        <taxon>Lophotrochozoa</taxon>
        <taxon>Mollusca</taxon>
        <taxon>Gastropoda</taxon>
        <taxon>Heterobranchia</taxon>
        <taxon>Euthyneura</taxon>
        <taxon>Panpulmonata</taxon>
        <taxon>Sacoglossa</taxon>
        <taxon>Placobranchoidea</taxon>
        <taxon>Plakobranchidae</taxon>
        <taxon>Plakobranchus</taxon>
    </lineage>
</organism>
<comment type="caution">
    <text evidence="1">The sequence shown here is derived from an EMBL/GenBank/DDBJ whole genome shotgun (WGS) entry which is preliminary data.</text>
</comment>
<dbReference type="AlphaFoldDB" id="A0AAV4DWA7"/>
<proteinExistence type="predicted"/>
<sequence>MSQRAALQVTAIFLPQPKPVKLALKKFHRTPSSAPIYLASLYTMTGMTRDKIPTAAVDVRQPTKLAESPSIAFVSKSRNEDMWISMKQSPIRNTEEQNDLPPDHQRLQANKATGRRHTFGLRWLSPFS</sequence>
<name>A0AAV4DWA7_9GAST</name>
<dbReference type="Proteomes" id="UP000735302">
    <property type="component" value="Unassembled WGS sequence"/>
</dbReference>
<protein>
    <submittedName>
        <fullName evidence="1">Uncharacterized protein</fullName>
    </submittedName>
</protein>
<gene>
    <name evidence="1" type="ORF">PoB_007484900</name>
</gene>
<evidence type="ECO:0000313" key="2">
    <source>
        <dbReference type="Proteomes" id="UP000735302"/>
    </source>
</evidence>
<reference evidence="1 2" key="1">
    <citation type="journal article" date="2021" name="Elife">
        <title>Chloroplast acquisition without the gene transfer in kleptoplastic sea slugs, Plakobranchus ocellatus.</title>
        <authorList>
            <person name="Maeda T."/>
            <person name="Takahashi S."/>
            <person name="Yoshida T."/>
            <person name="Shimamura S."/>
            <person name="Takaki Y."/>
            <person name="Nagai Y."/>
            <person name="Toyoda A."/>
            <person name="Suzuki Y."/>
            <person name="Arimoto A."/>
            <person name="Ishii H."/>
            <person name="Satoh N."/>
            <person name="Nishiyama T."/>
            <person name="Hasebe M."/>
            <person name="Maruyama T."/>
            <person name="Minagawa J."/>
            <person name="Obokata J."/>
            <person name="Shigenobu S."/>
        </authorList>
    </citation>
    <scope>NUCLEOTIDE SEQUENCE [LARGE SCALE GENOMIC DNA]</scope>
</reference>
<dbReference type="EMBL" id="BLXT01008388">
    <property type="protein sequence ID" value="GFO48344.1"/>
    <property type="molecule type" value="Genomic_DNA"/>
</dbReference>
<evidence type="ECO:0000313" key="1">
    <source>
        <dbReference type="EMBL" id="GFO48344.1"/>
    </source>
</evidence>
<keyword evidence="2" id="KW-1185">Reference proteome</keyword>